<dbReference type="PROSITE" id="PS50995">
    <property type="entry name" value="HTH_MARR_2"/>
    <property type="match status" value="1"/>
</dbReference>
<feature type="domain" description="HTH marR-type" evidence="4">
    <location>
        <begin position="1"/>
        <end position="146"/>
    </location>
</feature>
<proteinExistence type="predicted"/>
<dbReference type="EMBL" id="JACJLL010000012">
    <property type="protein sequence ID" value="MBM6818405.1"/>
    <property type="molecule type" value="Genomic_DNA"/>
</dbReference>
<evidence type="ECO:0000313" key="5">
    <source>
        <dbReference type="EMBL" id="MBM6818405.1"/>
    </source>
</evidence>
<dbReference type="Gene3D" id="1.10.10.10">
    <property type="entry name" value="Winged helix-like DNA-binding domain superfamily/Winged helix DNA-binding domain"/>
    <property type="match status" value="1"/>
</dbReference>
<dbReference type="RefSeq" id="WP_148321249.1">
    <property type="nucleotide sequence ID" value="NZ_JACJLL010000012.1"/>
</dbReference>
<dbReference type="SMART" id="SM00347">
    <property type="entry name" value="HTH_MARR"/>
    <property type="match status" value="1"/>
</dbReference>
<reference evidence="5 6" key="1">
    <citation type="journal article" date="2021" name="Sci. Rep.">
        <title>The distribution of antibiotic resistance genes in chicken gut microbiota commensals.</title>
        <authorList>
            <person name="Juricova H."/>
            <person name="Matiasovicova J."/>
            <person name="Kubasova T."/>
            <person name="Cejkova D."/>
            <person name="Rychlik I."/>
        </authorList>
    </citation>
    <scope>NUCLEOTIDE SEQUENCE [LARGE SCALE GENOMIC DNA]</scope>
    <source>
        <strain evidence="5 6">An435</strain>
    </source>
</reference>
<dbReference type="Pfam" id="PF01047">
    <property type="entry name" value="MarR"/>
    <property type="match status" value="1"/>
</dbReference>
<keyword evidence="3" id="KW-0804">Transcription</keyword>
<protein>
    <submittedName>
        <fullName evidence="5">MarR family transcriptional regulator</fullName>
    </submittedName>
</protein>
<dbReference type="Proteomes" id="UP000767334">
    <property type="component" value="Unassembled WGS sequence"/>
</dbReference>
<evidence type="ECO:0000256" key="1">
    <source>
        <dbReference type="ARBA" id="ARBA00023015"/>
    </source>
</evidence>
<dbReference type="SUPFAM" id="SSF46785">
    <property type="entry name" value="Winged helix' DNA-binding domain"/>
    <property type="match status" value="1"/>
</dbReference>
<keyword evidence="1" id="KW-0805">Transcription regulation</keyword>
<keyword evidence="6" id="KW-1185">Reference proteome</keyword>
<dbReference type="PANTHER" id="PTHR42756">
    <property type="entry name" value="TRANSCRIPTIONAL REGULATOR, MARR"/>
    <property type="match status" value="1"/>
</dbReference>
<evidence type="ECO:0000256" key="3">
    <source>
        <dbReference type="ARBA" id="ARBA00023163"/>
    </source>
</evidence>
<accession>A0ABS2FCY7</accession>
<comment type="caution">
    <text evidence="5">The sequence shown here is derived from an EMBL/GenBank/DDBJ whole genome shotgun (WGS) entry which is preliminary data.</text>
</comment>
<dbReference type="PANTHER" id="PTHR42756:SF1">
    <property type="entry name" value="TRANSCRIPTIONAL REPRESSOR OF EMRAB OPERON"/>
    <property type="match status" value="1"/>
</dbReference>
<evidence type="ECO:0000259" key="4">
    <source>
        <dbReference type="PROSITE" id="PS50995"/>
    </source>
</evidence>
<name>A0ABS2FCY7_9CLOT</name>
<keyword evidence="2" id="KW-0238">DNA-binding</keyword>
<gene>
    <name evidence="5" type="ORF">H6A19_03445</name>
</gene>
<organism evidence="5 6">
    <name type="scientific">Clostridium saudiense</name>
    <dbReference type="NCBI Taxonomy" id="1414720"/>
    <lineage>
        <taxon>Bacteria</taxon>
        <taxon>Bacillati</taxon>
        <taxon>Bacillota</taxon>
        <taxon>Clostridia</taxon>
        <taxon>Eubacteriales</taxon>
        <taxon>Clostridiaceae</taxon>
        <taxon>Clostridium</taxon>
    </lineage>
</organism>
<sequence>MKDIKKLIKENELDLSTLIVFTRAEHTIHRIEYKTIKQSGLTIAQFAVLEALYNKGDLKICEIIERILTTSGNITVVIKNLEKDGLIKKKPDPNDKRSCIISLTEEGKKIIENILPDHIKNIKGIFEILTDEEKNTLKTILKKFKDL</sequence>
<dbReference type="InterPro" id="IPR036390">
    <property type="entry name" value="WH_DNA-bd_sf"/>
</dbReference>
<evidence type="ECO:0000256" key="2">
    <source>
        <dbReference type="ARBA" id="ARBA00023125"/>
    </source>
</evidence>
<dbReference type="InterPro" id="IPR000835">
    <property type="entry name" value="HTH_MarR-typ"/>
</dbReference>
<dbReference type="PRINTS" id="PR00598">
    <property type="entry name" value="HTHMARR"/>
</dbReference>
<evidence type="ECO:0000313" key="6">
    <source>
        <dbReference type="Proteomes" id="UP000767334"/>
    </source>
</evidence>
<dbReference type="InterPro" id="IPR036388">
    <property type="entry name" value="WH-like_DNA-bd_sf"/>
</dbReference>